<keyword evidence="1" id="KW-0175">Coiled coil</keyword>
<proteinExistence type="predicted"/>
<evidence type="ECO:0000256" key="3">
    <source>
        <dbReference type="SAM" id="SignalP"/>
    </source>
</evidence>
<dbReference type="PROSITE" id="PS51257">
    <property type="entry name" value="PROKAR_LIPOPROTEIN"/>
    <property type="match status" value="1"/>
</dbReference>
<gene>
    <name evidence="4" type="ORF">AB3N04_17695</name>
</gene>
<sequence>MKWKVTALIVSLGLLSGCGNSATETIYQHLEKAVELEEPFVSQQQSLQEAEEKEYQLYEKMIALGTEEMEELSNLSDQALESVSEREQLMESEKESVEQSKEEFDQIQSAISDLEREDLQDLVNQLEEEMNARYSSYGELYDHYIAAIEEDRKLFTIIKDEELTMDSLQEQIDQVNQQYDLVHEKKEVFNHHTQSYNKLKRSFYEEAELDVHYEE</sequence>
<feature type="signal peptide" evidence="3">
    <location>
        <begin position="1"/>
        <end position="22"/>
    </location>
</feature>
<feature type="coiled-coil region" evidence="1">
    <location>
        <begin position="158"/>
        <end position="185"/>
    </location>
</feature>
<name>A0AB39BRG1_9BACI</name>
<feature type="chain" id="PRO_5044195127" evidence="3">
    <location>
        <begin position="23"/>
        <end position="215"/>
    </location>
</feature>
<keyword evidence="3" id="KW-0732">Signal</keyword>
<dbReference type="AlphaFoldDB" id="A0AB39BRG1"/>
<reference evidence="4" key="1">
    <citation type="submission" date="2024-07" db="EMBL/GenBank/DDBJ databases">
        <title>Identification and characteristics of an arsenic-resistant bacterial isolate, which belongs to a novel species.</title>
        <authorList>
            <person name="Juszczyk A."/>
            <person name="Kowalczyk A."/>
            <person name="Was K."/>
            <person name="Kosowicz W."/>
            <person name="Budzyn A."/>
            <person name="Latowski D."/>
        </authorList>
    </citation>
    <scope>NUCLEOTIDE SEQUENCE</scope>
    <source>
        <strain evidence="4">As8PL</strain>
    </source>
</reference>
<dbReference type="InterPro" id="IPR036785">
    <property type="entry name" value="YkyA-like_sf"/>
</dbReference>
<evidence type="ECO:0000256" key="1">
    <source>
        <dbReference type="SAM" id="Coils"/>
    </source>
</evidence>
<dbReference type="InterPro" id="IPR019454">
    <property type="entry name" value="Lipoprot_YkyA-like"/>
</dbReference>
<organism evidence="4">
    <name type="scientific">Alkalihalophilus sp. As8PL</name>
    <dbReference type="NCBI Taxonomy" id="3237103"/>
    <lineage>
        <taxon>Bacteria</taxon>
        <taxon>Bacillati</taxon>
        <taxon>Bacillota</taxon>
        <taxon>Bacilli</taxon>
        <taxon>Bacillales</taxon>
        <taxon>Bacillaceae</taxon>
        <taxon>Alkalihalophilus</taxon>
    </lineage>
</organism>
<dbReference type="Pfam" id="PF10368">
    <property type="entry name" value="YkyA"/>
    <property type="match status" value="1"/>
</dbReference>
<dbReference type="Gene3D" id="1.20.120.570">
    <property type="entry name" value="YkyA-like"/>
    <property type="match status" value="1"/>
</dbReference>
<feature type="compositionally biased region" description="Basic and acidic residues" evidence="2">
    <location>
        <begin position="83"/>
        <end position="101"/>
    </location>
</feature>
<dbReference type="SUPFAM" id="SSF140423">
    <property type="entry name" value="MW0975(SA0943)-like"/>
    <property type="match status" value="1"/>
</dbReference>
<dbReference type="EMBL" id="CP162551">
    <property type="protein sequence ID" value="XDI36491.1"/>
    <property type="molecule type" value="Genomic_DNA"/>
</dbReference>
<protein>
    <submittedName>
        <fullName evidence="4">YkyA family protein</fullName>
    </submittedName>
</protein>
<evidence type="ECO:0000313" key="4">
    <source>
        <dbReference type="EMBL" id="XDI36491.1"/>
    </source>
</evidence>
<evidence type="ECO:0000256" key="2">
    <source>
        <dbReference type="SAM" id="MobiDB-lite"/>
    </source>
</evidence>
<accession>A0AB39BRG1</accession>
<dbReference type="RefSeq" id="WP_368503932.1">
    <property type="nucleotide sequence ID" value="NZ_CP162551.1"/>
</dbReference>
<feature type="region of interest" description="Disordered" evidence="2">
    <location>
        <begin position="78"/>
        <end position="101"/>
    </location>
</feature>